<keyword evidence="3" id="KW-1185">Reference proteome</keyword>
<comment type="caution">
    <text evidence="2">The sequence shown here is derived from an EMBL/GenBank/DDBJ whole genome shotgun (WGS) entry which is preliminary data.</text>
</comment>
<accession>A0A7J7VYV2</accession>
<sequence length="134" mass="14092">MTSQMTGHRGQSSGPSEGCPDTLSDSSRLSSQLSHDTLRDKGTRALPSHLARLRLQSFLGKNPHSMFPKVGSQAPSQRKVPEGTSPATNLSEQILLRASVWAALGATGQQPLQPSALLACRAADPGPRAPRGSV</sequence>
<evidence type="ECO:0000256" key="1">
    <source>
        <dbReference type="SAM" id="MobiDB-lite"/>
    </source>
</evidence>
<gene>
    <name evidence="2" type="ORF">mMyoMyo1_012375</name>
</gene>
<dbReference type="EMBL" id="JABWUV010000009">
    <property type="protein sequence ID" value="KAF6330385.1"/>
    <property type="molecule type" value="Genomic_DNA"/>
</dbReference>
<organism evidence="2 3">
    <name type="scientific">Myotis myotis</name>
    <name type="common">Greater mouse-eared bat</name>
    <name type="synonym">Vespertilio myotis</name>
    <dbReference type="NCBI Taxonomy" id="51298"/>
    <lineage>
        <taxon>Eukaryota</taxon>
        <taxon>Metazoa</taxon>
        <taxon>Chordata</taxon>
        <taxon>Craniata</taxon>
        <taxon>Vertebrata</taxon>
        <taxon>Euteleostomi</taxon>
        <taxon>Mammalia</taxon>
        <taxon>Eutheria</taxon>
        <taxon>Laurasiatheria</taxon>
        <taxon>Chiroptera</taxon>
        <taxon>Yangochiroptera</taxon>
        <taxon>Vespertilionidae</taxon>
        <taxon>Myotis</taxon>
    </lineage>
</organism>
<dbReference type="AlphaFoldDB" id="A0A7J7VYV2"/>
<feature type="compositionally biased region" description="Polar residues" evidence="1">
    <location>
        <begin position="1"/>
        <end position="15"/>
    </location>
</feature>
<reference evidence="2 3" key="1">
    <citation type="journal article" date="2020" name="Nature">
        <title>Six reference-quality genomes reveal evolution of bat adaptations.</title>
        <authorList>
            <person name="Jebb D."/>
            <person name="Huang Z."/>
            <person name="Pippel M."/>
            <person name="Hughes G.M."/>
            <person name="Lavrichenko K."/>
            <person name="Devanna P."/>
            <person name="Winkler S."/>
            <person name="Jermiin L.S."/>
            <person name="Skirmuntt E.C."/>
            <person name="Katzourakis A."/>
            <person name="Burkitt-Gray L."/>
            <person name="Ray D.A."/>
            <person name="Sullivan K.A.M."/>
            <person name="Roscito J.G."/>
            <person name="Kirilenko B.M."/>
            <person name="Davalos L.M."/>
            <person name="Corthals A.P."/>
            <person name="Power M.L."/>
            <person name="Jones G."/>
            <person name="Ransome R.D."/>
            <person name="Dechmann D.K.N."/>
            <person name="Locatelli A.G."/>
            <person name="Puechmaille S.J."/>
            <person name="Fedrigo O."/>
            <person name="Jarvis E.D."/>
            <person name="Hiller M."/>
            <person name="Vernes S.C."/>
            <person name="Myers E.W."/>
            <person name="Teeling E.C."/>
        </authorList>
    </citation>
    <scope>NUCLEOTIDE SEQUENCE [LARGE SCALE GENOMIC DNA]</scope>
    <source>
        <strain evidence="2">MMyoMyo1</strain>
        <tissue evidence="2">Flight muscle</tissue>
    </source>
</reference>
<proteinExistence type="predicted"/>
<feature type="compositionally biased region" description="Low complexity" evidence="1">
    <location>
        <begin position="23"/>
        <end position="34"/>
    </location>
</feature>
<evidence type="ECO:0000313" key="3">
    <source>
        <dbReference type="Proteomes" id="UP000527355"/>
    </source>
</evidence>
<evidence type="ECO:0000313" key="2">
    <source>
        <dbReference type="EMBL" id="KAF6330385.1"/>
    </source>
</evidence>
<dbReference type="Proteomes" id="UP000527355">
    <property type="component" value="Unassembled WGS sequence"/>
</dbReference>
<feature type="region of interest" description="Disordered" evidence="1">
    <location>
        <begin position="61"/>
        <end position="86"/>
    </location>
</feature>
<protein>
    <submittedName>
        <fullName evidence="2">Uncharacterized protein</fullName>
    </submittedName>
</protein>
<name>A0A7J7VYV2_MYOMY</name>
<feature type="region of interest" description="Disordered" evidence="1">
    <location>
        <begin position="1"/>
        <end position="46"/>
    </location>
</feature>